<dbReference type="Proteomes" id="UP001501803">
    <property type="component" value="Unassembled WGS sequence"/>
</dbReference>
<organism evidence="2 3">
    <name type="scientific">Leifsonia kafniensis</name>
    <dbReference type="NCBI Taxonomy" id="475957"/>
    <lineage>
        <taxon>Bacteria</taxon>
        <taxon>Bacillati</taxon>
        <taxon>Actinomycetota</taxon>
        <taxon>Actinomycetes</taxon>
        <taxon>Micrococcales</taxon>
        <taxon>Microbacteriaceae</taxon>
        <taxon>Leifsonia</taxon>
    </lineage>
</organism>
<keyword evidence="3" id="KW-1185">Reference proteome</keyword>
<dbReference type="PROSITE" id="PS50943">
    <property type="entry name" value="HTH_CROC1"/>
    <property type="match status" value="1"/>
</dbReference>
<dbReference type="InterPro" id="IPR010982">
    <property type="entry name" value="Lambda_DNA-bd_dom_sf"/>
</dbReference>
<dbReference type="Pfam" id="PF13560">
    <property type="entry name" value="HTH_31"/>
    <property type="match status" value="1"/>
</dbReference>
<evidence type="ECO:0000313" key="3">
    <source>
        <dbReference type="Proteomes" id="UP001501803"/>
    </source>
</evidence>
<evidence type="ECO:0000259" key="1">
    <source>
        <dbReference type="PROSITE" id="PS50943"/>
    </source>
</evidence>
<dbReference type="Gene3D" id="3.30.450.180">
    <property type="match status" value="1"/>
</dbReference>
<proteinExistence type="predicted"/>
<dbReference type="Pfam" id="PF17765">
    <property type="entry name" value="MLTR_LBD"/>
    <property type="match status" value="1"/>
</dbReference>
<reference evidence="3" key="1">
    <citation type="journal article" date="2019" name="Int. J. Syst. Evol. Microbiol.">
        <title>The Global Catalogue of Microorganisms (GCM) 10K type strain sequencing project: providing services to taxonomists for standard genome sequencing and annotation.</title>
        <authorList>
            <consortium name="The Broad Institute Genomics Platform"/>
            <consortium name="The Broad Institute Genome Sequencing Center for Infectious Disease"/>
            <person name="Wu L."/>
            <person name="Ma J."/>
        </authorList>
    </citation>
    <scope>NUCLEOTIDE SEQUENCE [LARGE SCALE GENOMIC DNA]</scope>
    <source>
        <strain evidence="3">JCM 17021</strain>
    </source>
</reference>
<feature type="domain" description="HTH cro/C1-type" evidence="1">
    <location>
        <begin position="41"/>
        <end position="88"/>
    </location>
</feature>
<gene>
    <name evidence="2" type="ORF">GCM10022381_23860</name>
</gene>
<dbReference type="SMART" id="SM00530">
    <property type="entry name" value="HTH_XRE"/>
    <property type="match status" value="1"/>
</dbReference>
<dbReference type="SUPFAM" id="SSF47413">
    <property type="entry name" value="lambda repressor-like DNA-binding domains"/>
    <property type="match status" value="1"/>
</dbReference>
<dbReference type="InterPro" id="IPR041413">
    <property type="entry name" value="MLTR_LBD"/>
</dbReference>
<name>A0ABP7KNF7_9MICO</name>
<dbReference type="CDD" id="cd00093">
    <property type="entry name" value="HTH_XRE"/>
    <property type="match status" value="1"/>
</dbReference>
<sequence>MQTGDMQHKTEVREFLASRRARITPDQTGLPAYGGNRRVPGLRREEVAMLAGMSVDYYTRLERGNLAGASESVLESLARALQLDEAERAHLFDLARTANAGTRPRARRPTPPSVRPVIQRILDSMDGVPAFIRNGRLDVLAANPLGEALYSEMYVNPARPVNHARFTFLDPRATRFWGDWDRAARDTVAILRTEAGKNTYDRALTDLIGELSTRSEAFRALWASHDVKFHRTGVKVFNHPAVGRIEVAFEALELPADDGLTILAYSAEPGSTSADALTLLASWAATSRDAAVSNAAASSDPAVSND</sequence>
<dbReference type="Gene3D" id="1.10.260.40">
    <property type="entry name" value="lambda repressor-like DNA-binding domains"/>
    <property type="match status" value="1"/>
</dbReference>
<protein>
    <submittedName>
        <fullName evidence="2">Helix-turn-helix transcriptional regulator</fullName>
    </submittedName>
</protein>
<accession>A0ABP7KNF7</accession>
<comment type="caution">
    <text evidence="2">The sequence shown here is derived from an EMBL/GenBank/DDBJ whole genome shotgun (WGS) entry which is preliminary data.</text>
</comment>
<dbReference type="InterPro" id="IPR001387">
    <property type="entry name" value="Cro/C1-type_HTH"/>
</dbReference>
<evidence type="ECO:0000313" key="2">
    <source>
        <dbReference type="EMBL" id="GAA3880843.1"/>
    </source>
</evidence>
<dbReference type="EMBL" id="BAABCN010000007">
    <property type="protein sequence ID" value="GAA3880843.1"/>
    <property type="molecule type" value="Genomic_DNA"/>
</dbReference>
<dbReference type="PANTHER" id="PTHR35010">
    <property type="entry name" value="BLL4672 PROTEIN-RELATED"/>
    <property type="match status" value="1"/>
</dbReference>
<dbReference type="PANTHER" id="PTHR35010:SF2">
    <property type="entry name" value="BLL4672 PROTEIN"/>
    <property type="match status" value="1"/>
</dbReference>